<dbReference type="EMBL" id="MRCA01000002">
    <property type="protein sequence ID" value="OKH15502.1"/>
    <property type="molecule type" value="Genomic_DNA"/>
</dbReference>
<dbReference type="Proteomes" id="UP000186391">
    <property type="component" value="Unassembled WGS sequence"/>
</dbReference>
<organism evidence="3 4">
    <name type="scientific">Fischerella major NIES-592</name>
    <dbReference type="NCBI Taxonomy" id="210994"/>
    <lineage>
        <taxon>Bacteria</taxon>
        <taxon>Bacillati</taxon>
        <taxon>Cyanobacteriota</taxon>
        <taxon>Cyanophyceae</taxon>
        <taxon>Nostocales</taxon>
        <taxon>Hapalosiphonaceae</taxon>
        <taxon>Fischerella</taxon>
    </lineage>
</organism>
<reference evidence="3 4" key="1">
    <citation type="submission" date="2016-11" db="EMBL/GenBank/DDBJ databases">
        <title>Draft Genome Sequences of Nine Cyanobacterial Strains from Diverse Habitats.</title>
        <authorList>
            <person name="Zhu T."/>
            <person name="Hou S."/>
            <person name="Lu X."/>
            <person name="Hess W.R."/>
        </authorList>
    </citation>
    <scope>NUCLEOTIDE SEQUENCE [LARGE SCALE GENOMIC DNA]</scope>
    <source>
        <strain evidence="3 4">NIES-592</strain>
    </source>
</reference>
<name>A0A1U7H2X7_9CYAN</name>
<feature type="compositionally biased region" description="Low complexity" evidence="1">
    <location>
        <begin position="760"/>
        <end position="781"/>
    </location>
</feature>
<feature type="compositionally biased region" description="Polar residues" evidence="1">
    <location>
        <begin position="784"/>
        <end position="798"/>
    </location>
</feature>
<feature type="compositionally biased region" description="Polar residues" evidence="1">
    <location>
        <begin position="736"/>
        <end position="756"/>
    </location>
</feature>
<dbReference type="SUPFAM" id="SSF52540">
    <property type="entry name" value="P-loop containing nucleoside triphosphate hydrolases"/>
    <property type="match status" value="1"/>
</dbReference>
<feature type="region of interest" description="Disordered" evidence="1">
    <location>
        <begin position="507"/>
        <end position="540"/>
    </location>
</feature>
<accession>A0A1U7H2X7</accession>
<keyword evidence="4" id="KW-1185">Reference proteome</keyword>
<dbReference type="Gene3D" id="1.25.40.10">
    <property type="entry name" value="Tetratricopeptide repeat domain"/>
    <property type="match status" value="1"/>
</dbReference>
<feature type="compositionally biased region" description="Polar residues" evidence="1">
    <location>
        <begin position="521"/>
        <end position="540"/>
    </location>
</feature>
<proteinExistence type="predicted"/>
<dbReference type="Gene3D" id="3.40.50.300">
    <property type="entry name" value="P-loop containing nucleotide triphosphate hydrolases"/>
    <property type="match status" value="1"/>
</dbReference>
<dbReference type="OrthoDB" id="526729at2"/>
<evidence type="ECO:0000313" key="3">
    <source>
        <dbReference type="EMBL" id="OKH15502.1"/>
    </source>
</evidence>
<evidence type="ECO:0000256" key="1">
    <source>
        <dbReference type="SAM" id="MobiDB-lite"/>
    </source>
</evidence>
<feature type="region of interest" description="Disordered" evidence="1">
    <location>
        <begin position="645"/>
        <end position="810"/>
    </location>
</feature>
<dbReference type="InterPro" id="IPR003593">
    <property type="entry name" value="AAA+_ATPase"/>
</dbReference>
<dbReference type="RefSeq" id="WP_073555125.1">
    <property type="nucleotide sequence ID" value="NZ_MRCA01000002.1"/>
</dbReference>
<dbReference type="InterPro" id="IPR027417">
    <property type="entry name" value="P-loop_NTPase"/>
</dbReference>
<sequence>MPHSNLTANIRTDTNSTLAVGKHVLKIGSSQGAIAELATIPVQPTLLERSTPVLIRQPPNEKLLEREKPINEAIAALKSGQSVEFYSPVGFGKSFLLRYCAQELQADSVFSDGVISLSCHHPYVSDLLQIIWEAFYGYESDTPYKPTDEQIRQQIQDKHALVILDDGDQLIQDEVQKLRNAASNCTFLVASTKQRLPKPAYSTALSGLSIQDALVFVETKMQRSLKIEELPAARSLCIILKGNPLHLQLAIAYILAEGRSLAEVVSQLPNSQASIYLIQQIIESLPHTHRNILEIFAVMGEVGLLQEEVAAITQQPDTSEILKNLQQRDLVQQEDSRYRINKTITEVLPPAWKLGTPLENAIAYFINWTQLYLQQPQNLLAKIDAIIQILEVAVRASRWQVVLHLAKAVESLLALSKRWGLWEHVLQRGLQASQAERDKASEAWALHQLGTRALCLEENTVAFRYFTRALEIQESLSDFTGLALTRQNFNLLPSSLLNPQLQNIHNGSSESHTLPKIEKNPNFSNHVQKSKVNSPKNSHQPVVNHRVVNSIQAKEAKPLPPSSVSPLTRMNIVEGQTLPPVQPLRQNFLLSPQGIITTGILASGGLLAWFYWDRTAPQPIQPDTSKPQATTIPLAQPETEATFTPLPIAKPTNSEIPTLSPLKPLKETKPRIDPALTPPTFPEPTFIKPQQSKSKPTSAPVPTYSPTTTPEPTPTVETEPGFNFTPVPSPAFGLPSPTTSPIPTFESASPETTSEPIFTPSPTQEPTSSSITIPSTFTPLPAQEPTSKSITIPSTPEVTVTPIEEPFNQN</sequence>
<feature type="domain" description="AAA+ ATPase" evidence="2">
    <location>
        <begin position="79"/>
        <end position="245"/>
    </location>
</feature>
<comment type="caution">
    <text evidence="3">The sequence shown here is derived from an EMBL/GenBank/DDBJ whole genome shotgun (WGS) entry which is preliminary data.</text>
</comment>
<dbReference type="AlphaFoldDB" id="A0A1U7H2X7"/>
<dbReference type="InterPro" id="IPR011990">
    <property type="entry name" value="TPR-like_helical_dom_sf"/>
</dbReference>
<dbReference type="SMART" id="SM00382">
    <property type="entry name" value="AAA"/>
    <property type="match status" value="1"/>
</dbReference>
<evidence type="ECO:0000313" key="4">
    <source>
        <dbReference type="Proteomes" id="UP000186391"/>
    </source>
</evidence>
<evidence type="ECO:0000259" key="2">
    <source>
        <dbReference type="SMART" id="SM00382"/>
    </source>
</evidence>
<feature type="compositionally biased region" description="Low complexity" evidence="1">
    <location>
        <begin position="696"/>
        <end position="720"/>
    </location>
</feature>
<gene>
    <name evidence="3" type="ORF">NIES592_05260</name>
</gene>
<protein>
    <submittedName>
        <fullName evidence="3">AAA family ATPase</fullName>
    </submittedName>
</protein>